<accession>A0A3D8VFW6</accession>
<protein>
    <recommendedName>
        <fullName evidence="2">site-specific DNA-methyltransferase (adenine-specific)</fullName>
        <ecNumber evidence="2">2.1.1.72</ecNumber>
    </recommendedName>
</protein>
<gene>
    <name evidence="10" type="ORF">DX912_07280</name>
</gene>
<keyword evidence="3 10" id="KW-0489">Methyltransferase</keyword>
<dbReference type="InterPro" id="IPR054520">
    <property type="entry name" value="M_Eco57I_C"/>
</dbReference>
<comment type="catalytic activity">
    <reaction evidence="7">
        <text>a 2'-deoxyadenosine in DNA + S-adenosyl-L-methionine = an N(6)-methyl-2'-deoxyadenosine in DNA + S-adenosyl-L-homocysteine + H(+)</text>
        <dbReference type="Rhea" id="RHEA:15197"/>
        <dbReference type="Rhea" id="RHEA-COMP:12418"/>
        <dbReference type="Rhea" id="RHEA-COMP:12419"/>
        <dbReference type="ChEBI" id="CHEBI:15378"/>
        <dbReference type="ChEBI" id="CHEBI:57856"/>
        <dbReference type="ChEBI" id="CHEBI:59789"/>
        <dbReference type="ChEBI" id="CHEBI:90615"/>
        <dbReference type="ChEBI" id="CHEBI:90616"/>
        <dbReference type="EC" id="2.1.1.72"/>
    </reaction>
</comment>
<keyword evidence="4 10" id="KW-0808">Transferase</keyword>
<dbReference type="PANTHER" id="PTHR33841">
    <property type="entry name" value="DNA METHYLTRANSFERASE YEEA-RELATED"/>
    <property type="match status" value="1"/>
</dbReference>
<feature type="domain" description="Type II methyltransferase M.Eco57I C-terminal" evidence="9">
    <location>
        <begin position="263"/>
        <end position="515"/>
    </location>
</feature>
<keyword evidence="6" id="KW-0680">Restriction system</keyword>
<feature type="domain" description="DNA methylase adenine-specific" evidence="8">
    <location>
        <begin position="7"/>
        <end position="227"/>
    </location>
</feature>
<evidence type="ECO:0000256" key="2">
    <source>
        <dbReference type="ARBA" id="ARBA00011900"/>
    </source>
</evidence>
<dbReference type="InterPro" id="IPR050953">
    <property type="entry name" value="N4_N6_ade-DNA_methylase"/>
</dbReference>
<dbReference type="EC" id="2.1.1.72" evidence="2"/>
<comment type="caution">
    <text evidence="10">The sequence shown here is derived from an EMBL/GenBank/DDBJ whole genome shotgun (WGS) entry which is preliminary data.</text>
</comment>
<dbReference type="RefSeq" id="WP_115841841.1">
    <property type="nucleotide sequence ID" value="NZ_QTJR01000004.1"/>
</dbReference>
<dbReference type="GO" id="GO:0009007">
    <property type="term" value="F:site-specific DNA-methyltransferase (adenine-specific) activity"/>
    <property type="evidence" value="ECO:0007669"/>
    <property type="project" value="UniProtKB-EC"/>
</dbReference>
<sequence>MNFIANETAQKLRGGYYTPEDLATFLCQWVLEIDPKRVLEPSCGDGVFFSALRGAGAPSTLEVTAMELNDQEAAKSRRRAKEVGLPAAKVHVTDFLSWALEMSGREEATFDAVIGNPPFVRYQYLPEPFQVKAEQVFRSLGLPFTKHTNAWVPFILASMKMLRPGGRLAMVVPAEIIHVMHAQSLRSYLGAECRRLVVIDPEELWFAGTLQGAVLLLAEKRRDEADKAQGLGIYEVRDREFLRMKPAKVFSAPQSINGKTVAGKWTRAILDKETRDLFDELGDHEEVHRFSDVADVNVGIVTGANKFFLVTDEVVAKHGLERWAYPMFGRSEHCPGVIYDTKQHAANAKVGNPTNFLWFQDSEPLRYKKSKAYIEAGEAESLHTRYKCRIRSPWFSVPSVYSTEIGMLKRSHDLPRLILNKAGAYTTDTAYRIRVLNGTSAEKFVACFFNGLTALSAELEGRYYGGGVLELVPSEIEKLVIPLPGKIKAGAKELDKQIRTQTAREALEVNSRIVLGGLGLSHAKQGCVLNGWKRLRDRRHRTTSDEKVEVEAV</sequence>
<dbReference type="InterPro" id="IPR002052">
    <property type="entry name" value="DNA_methylase_N6_adenine_CS"/>
</dbReference>
<evidence type="ECO:0000256" key="5">
    <source>
        <dbReference type="ARBA" id="ARBA00022691"/>
    </source>
</evidence>
<dbReference type="GO" id="GO:0032259">
    <property type="term" value="P:methylation"/>
    <property type="evidence" value="ECO:0007669"/>
    <property type="project" value="UniProtKB-KW"/>
</dbReference>
<dbReference type="Proteomes" id="UP000256829">
    <property type="component" value="Unassembled WGS sequence"/>
</dbReference>
<dbReference type="PROSITE" id="PS00092">
    <property type="entry name" value="N6_MTASE"/>
    <property type="match status" value="1"/>
</dbReference>
<dbReference type="InterPro" id="IPR029063">
    <property type="entry name" value="SAM-dependent_MTases_sf"/>
</dbReference>
<evidence type="ECO:0000256" key="7">
    <source>
        <dbReference type="ARBA" id="ARBA00047942"/>
    </source>
</evidence>
<dbReference type="Pfam" id="PF22837">
    <property type="entry name" value="M_Eco57I_C"/>
    <property type="match status" value="1"/>
</dbReference>
<name>A0A3D8VFW6_9GAMM</name>
<dbReference type="GO" id="GO:0009307">
    <property type="term" value="P:DNA restriction-modification system"/>
    <property type="evidence" value="ECO:0007669"/>
    <property type="project" value="UniProtKB-KW"/>
</dbReference>
<dbReference type="Pfam" id="PF02384">
    <property type="entry name" value="N6_Mtase"/>
    <property type="match status" value="1"/>
</dbReference>
<dbReference type="PANTHER" id="PTHR33841:SF5">
    <property type="entry name" value="DNA METHYLASE (MODIFICATION METHYLASE) (METHYLTRANSFERASE)-RELATED"/>
    <property type="match status" value="1"/>
</dbReference>
<evidence type="ECO:0000256" key="6">
    <source>
        <dbReference type="ARBA" id="ARBA00022747"/>
    </source>
</evidence>
<evidence type="ECO:0000256" key="3">
    <source>
        <dbReference type="ARBA" id="ARBA00022603"/>
    </source>
</evidence>
<evidence type="ECO:0000256" key="4">
    <source>
        <dbReference type="ARBA" id="ARBA00022679"/>
    </source>
</evidence>
<evidence type="ECO:0000256" key="1">
    <source>
        <dbReference type="ARBA" id="ARBA00006594"/>
    </source>
</evidence>
<dbReference type="Gene3D" id="3.40.50.150">
    <property type="entry name" value="Vaccinia Virus protein VP39"/>
    <property type="match status" value="1"/>
</dbReference>
<keyword evidence="5" id="KW-0949">S-adenosyl-L-methionine</keyword>
<dbReference type="GO" id="GO:0008170">
    <property type="term" value="F:N-methyltransferase activity"/>
    <property type="evidence" value="ECO:0007669"/>
    <property type="project" value="InterPro"/>
</dbReference>
<dbReference type="CDD" id="cd02440">
    <property type="entry name" value="AdoMet_MTases"/>
    <property type="match status" value="1"/>
</dbReference>
<dbReference type="PRINTS" id="PR00507">
    <property type="entry name" value="N12N6MTFRASE"/>
</dbReference>
<dbReference type="GO" id="GO:0003677">
    <property type="term" value="F:DNA binding"/>
    <property type="evidence" value="ECO:0007669"/>
    <property type="project" value="InterPro"/>
</dbReference>
<evidence type="ECO:0000259" key="8">
    <source>
        <dbReference type="Pfam" id="PF02384"/>
    </source>
</evidence>
<dbReference type="AlphaFoldDB" id="A0A3D8VFW6"/>
<comment type="similarity">
    <text evidence="1">Belongs to the N(4)/N(6)-methyltransferase family.</text>
</comment>
<organism evidence="10 11">
    <name type="scientific">Lysobacter soli</name>
    <dbReference type="NCBI Taxonomy" id="453783"/>
    <lineage>
        <taxon>Bacteria</taxon>
        <taxon>Pseudomonadati</taxon>
        <taxon>Pseudomonadota</taxon>
        <taxon>Gammaproteobacteria</taxon>
        <taxon>Lysobacterales</taxon>
        <taxon>Lysobacteraceae</taxon>
        <taxon>Lysobacter</taxon>
    </lineage>
</organism>
<reference evidence="10 11" key="1">
    <citation type="submission" date="2018-08" db="EMBL/GenBank/DDBJ databases">
        <title>Lysobacter soli KCTC 22011, whole genome shotgun sequence.</title>
        <authorList>
            <person name="Zhang X."/>
            <person name="Feng G."/>
            <person name="Zhu H."/>
        </authorList>
    </citation>
    <scope>NUCLEOTIDE SEQUENCE [LARGE SCALE GENOMIC DNA]</scope>
    <source>
        <strain evidence="10 11">KCTC 22011</strain>
    </source>
</reference>
<dbReference type="SUPFAM" id="SSF53335">
    <property type="entry name" value="S-adenosyl-L-methionine-dependent methyltransferases"/>
    <property type="match status" value="1"/>
</dbReference>
<evidence type="ECO:0000259" key="9">
    <source>
        <dbReference type="Pfam" id="PF22837"/>
    </source>
</evidence>
<keyword evidence="11" id="KW-1185">Reference proteome</keyword>
<evidence type="ECO:0000313" key="11">
    <source>
        <dbReference type="Proteomes" id="UP000256829"/>
    </source>
</evidence>
<dbReference type="EMBL" id="QTJR01000004">
    <property type="protein sequence ID" value="RDY67718.1"/>
    <property type="molecule type" value="Genomic_DNA"/>
</dbReference>
<dbReference type="InterPro" id="IPR003356">
    <property type="entry name" value="DNA_methylase_A-5"/>
</dbReference>
<evidence type="ECO:0000313" key="10">
    <source>
        <dbReference type="EMBL" id="RDY67718.1"/>
    </source>
</evidence>
<proteinExistence type="inferred from homology"/>